<sequence>MAALDLERAIGFNGGADSPLHALGDGGTGYAHASGACVVLSDLADPSRQHFLRGHSEDVSCLAVSSSGRYAASGQNGGEPDVLVWDLSTQTLVYRLQEHDHGVQLVCFSDDERFLLTVGVKKDGKMVAWDLVSGCIVASALAGKNNAAATCACWGGRKKDVKRRDTMQLQLATGGEGFLKYWTLDPAGGSLSSEEATTAVSRHVTALAFSHEREYLYAGSSSGDFVTILVRSLLMHSVTAAASNSVSALAPLPPVPRSLSVLGGDDTLERLLVAGGDGSCTVWQGDGRAYRRTESLEPKLPGAISALSLRVRHPAAGSTLRLLLGTRRGTIHEASLAPGASDAGESGARLLQESHCSAVRGVAYAPHSSTAFVSASDDGSVRLWDVASLSVVAKGECQTALALVPACVAFTGEAIFTGWADGKLRAHDAEDGALLWTLDGVHQSGVTTMAISHNAKFIVTGGESGEVRVWEIRTRHMLRHFKEHKTAITSLAVGSSDDHVFSSSRDRSILCWDLVQGARTTALVQRIGGINGIALHPDGTRLISVGQEKSVAVWDVRQPEPLQRIPLDAEQLTVALSADGSLFATGGADHKLRLWDMATAALLAECVGHSAAVRSIAWAPDGKQLVSCGDDGNILVWNVFYDMPPPPKPLALEAQDAGAQ</sequence>
<dbReference type="InterPro" id="IPR036322">
    <property type="entry name" value="WD40_repeat_dom_sf"/>
</dbReference>
<dbReference type="SUPFAM" id="SSF50998">
    <property type="entry name" value="Quinoprotein alcohol dehydrogenase-like"/>
    <property type="match status" value="1"/>
</dbReference>
<proteinExistence type="predicted"/>
<reference evidence="4" key="1">
    <citation type="submission" date="2021-01" db="EMBL/GenBank/DDBJ databases">
        <authorList>
            <person name="Corre E."/>
            <person name="Pelletier E."/>
            <person name="Niang G."/>
            <person name="Scheremetjew M."/>
            <person name="Finn R."/>
            <person name="Kale V."/>
            <person name="Holt S."/>
            <person name="Cochrane G."/>
            <person name="Meng A."/>
            <person name="Brown T."/>
            <person name="Cohen L."/>
        </authorList>
    </citation>
    <scope>NUCLEOTIDE SEQUENCE</scope>
    <source>
        <strain evidence="4">379</strain>
    </source>
</reference>
<dbReference type="Pfam" id="PF00400">
    <property type="entry name" value="WD40"/>
    <property type="match status" value="8"/>
</dbReference>
<evidence type="ECO:0000256" key="3">
    <source>
        <dbReference type="PROSITE-ProRule" id="PRU00221"/>
    </source>
</evidence>
<feature type="repeat" description="WD" evidence="3">
    <location>
        <begin position="523"/>
        <end position="564"/>
    </location>
</feature>
<dbReference type="EMBL" id="HBIR01007677">
    <property type="protein sequence ID" value="CAE0529971.1"/>
    <property type="molecule type" value="Transcribed_RNA"/>
</dbReference>
<organism evidence="4">
    <name type="scientific">Emiliania huxleyi</name>
    <name type="common">Coccolithophore</name>
    <name type="synonym">Pontosphaera huxleyi</name>
    <dbReference type="NCBI Taxonomy" id="2903"/>
    <lineage>
        <taxon>Eukaryota</taxon>
        <taxon>Haptista</taxon>
        <taxon>Haptophyta</taxon>
        <taxon>Prymnesiophyceae</taxon>
        <taxon>Isochrysidales</taxon>
        <taxon>Noelaerhabdaceae</taxon>
        <taxon>Emiliania</taxon>
    </lineage>
</organism>
<dbReference type="InterPro" id="IPR011047">
    <property type="entry name" value="Quinoprotein_ADH-like_sf"/>
</dbReference>
<gene>
    <name evidence="4" type="ORF">EHUX00137_LOCUS5225</name>
</gene>
<evidence type="ECO:0008006" key="5">
    <source>
        <dbReference type="Google" id="ProtNLM"/>
    </source>
</evidence>
<keyword evidence="1 3" id="KW-0853">WD repeat</keyword>
<dbReference type="SMART" id="SM00564">
    <property type="entry name" value="PQQ"/>
    <property type="match status" value="1"/>
</dbReference>
<name>A0A7S3RNL0_EMIHU</name>
<evidence type="ECO:0000256" key="2">
    <source>
        <dbReference type="ARBA" id="ARBA00022737"/>
    </source>
</evidence>
<dbReference type="InterPro" id="IPR019775">
    <property type="entry name" value="WD40_repeat_CS"/>
</dbReference>
<dbReference type="InterPro" id="IPR001680">
    <property type="entry name" value="WD40_rpt"/>
</dbReference>
<evidence type="ECO:0000256" key="1">
    <source>
        <dbReference type="ARBA" id="ARBA00022574"/>
    </source>
</evidence>
<dbReference type="InterPro" id="IPR015943">
    <property type="entry name" value="WD40/YVTN_repeat-like_dom_sf"/>
</dbReference>
<dbReference type="InterPro" id="IPR050630">
    <property type="entry name" value="WD_repeat_EMAP"/>
</dbReference>
<dbReference type="PRINTS" id="PR00320">
    <property type="entry name" value="GPROTEINBRPT"/>
</dbReference>
<protein>
    <recommendedName>
        <fullName evidence="5">Anaphase-promoting complex subunit 4 WD40 domain-containing protein</fullName>
    </recommendedName>
</protein>
<feature type="repeat" description="WD" evidence="3">
    <location>
        <begin position="442"/>
        <end position="480"/>
    </location>
</feature>
<evidence type="ECO:0000313" key="4">
    <source>
        <dbReference type="EMBL" id="CAE0529971.1"/>
    </source>
</evidence>
<dbReference type="PANTHER" id="PTHR13720">
    <property type="entry name" value="WD-40 REPEAT PROTEIN"/>
    <property type="match status" value="1"/>
</dbReference>
<dbReference type="CDD" id="cd00200">
    <property type="entry name" value="WD40"/>
    <property type="match status" value="1"/>
</dbReference>
<dbReference type="GO" id="GO:0005929">
    <property type="term" value="C:cilium"/>
    <property type="evidence" value="ECO:0007669"/>
    <property type="project" value="UniProtKB-ARBA"/>
</dbReference>
<dbReference type="SUPFAM" id="SSF50978">
    <property type="entry name" value="WD40 repeat-like"/>
    <property type="match status" value="1"/>
</dbReference>
<feature type="repeat" description="WD" evidence="3">
    <location>
        <begin position="352"/>
        <end position="394"/>
    </location>
</feature>
<dbReference type="PROSITE" id="PS00678">
    <property type="entry name" value="WD_REPEATS_1"/>
    <property type="match status" value="1"/>
</dbReference>
<dbReference type="SMART" id="SM00320">
    <property type="entry name" value="WD40"/>
    <property type="match status" value="9"/>
</dbReference>
<dbReference type="AlphaFoldDB" id="A0A7S3RNL0"/>
<dbReference type="InterPro" id="IPR020472">
    <property type="entry name" value="WD40_PAC1"/>
</dbReference>
<dbReference type="Gene3D" id="2.130.10.10">
    <property type="entry name" value="YVTN repeat-like/Quinoprotein amine dehydrogenase"/>
    <property type="match status" value="3"/>
</dbReference>
<keyword evidence="2" id="KW-0677">Repeat</keyword>
<dbReference type="PANTHER" id="PTHR13720:SF39">
    <property type="entry name" value="F-BOX DOMAIN-CONTAINING PROTEIN"/>
    <property type="match status" value="1"/>
</dbReference>
<feature type="repeat" description="WD" evidence="3">
    <location>
        <begin position="573"/>
        <end position="605"/>
    </location>
</feature>
<dbReference type="PROSITE" id="PS50294">
    <property type="entry name" value="WD_REPEATS_REGION"/>
    <property type="match status" value="4"/>
</dbReference>
<feature type="repeat" description="WD" evidence="3">
    <location>
        <begin position="481"/>
        <end position="522"/>
    </location>
</feature>
<accession>A0A7S3RNL0</accession>
<dbReference type="InterPro" id="IPR018391">
    <property type="entry name" value="PQQ_b-propeller_rpt"/>
</dbReference>
<feature type="repeat" description="WD" evidence="3">
    <location>
        <begin position="606"/>
        <end position="639"/>
    </location>
</feature>
<dbReference type="PROSITE" id="PS50082">
    <property type="entry name" value="WD_REPEATS_2"/>
    <property type="match status" value="6"/>
</dbReference>